<feature type="signal peptide" evidence="2">
    <location>
        <begin position="1"/>
        <end position="23"/>
    </location>
</feature>
<evidence type="ECO:0000313" key="4">
    <source>
        <dbReference type="WBParaSite" id="ACRNAN_scaffold10224.g28369.t1"/>
    </source>
</evidence>
<feature type="region of interest" description="Disordered" evidence="1">
    <location>
        <begin position="54"/>
        <end position="75"/>
    </location>
</feature>
<dbReference type="AlphaFoldDB" id="A0A914CGM8"/>
<evidence type="ECO:0000313" key="3">
    <source>
        <dbReference type="Proteomes" id="UP000887540"/>
    </source>
</evidence>
<accession>A0A914CGM8</accession>
<keyword evidence="2" id="KW-0732">Signal</keyword>
<dbReference type="Proteomes" id="UP000887540">
    <property type="component" value="Unplaced"/>
</dbReference>
<evidence type="ECO:0000256" key="1">
    <source>
        <dbReference type="SAM" id="MobiDB-lite"/>
    </source>
</evidence>
<keyword evidence="3" id="KW-1185">Reference proteome</keyword>
<feature type="chain" id="PRO_5037572395" evidence="2">
    <location>
        <begin position="24"/>
        <end position="331"/>
    </location>
</feature>
<reference evidence="4" key="1">
    <citation type="submission" date="2022-11" db="UniProtKB">
        <authorList>
            <consortium name="WormBaseParasite"/>
        </authorList>
    </citation>
    <scope>IDENTIFICATION</scope>
</reference>
<feature type="compositionally biased region" description="Low complexity" evidence="1">
    <location>
        <begin position="57"/>
        <end position="75"/>
    </location>
</feature>
<protein>
    <submittedName>
        <fullName evidence="4">C-type lectin domain-containing protein</fullName>
    </submittedName>
</protein>
<name>A0A914CGM8_9BILA</name>
<organism evidence="3 4">
    <name type="scientific">Acrobeloides nanus</name>
    <dbReference type="NCBI Taxonomy" id="290746"/>
    <lineage>
        <taxon>Eukaryota</taxon>
        <taxon>Metazoa</taxon>
        <taxon>Ecdysozoa</taxon>
        <taxon>Nematoda</taxon>
        <taxon>Chromadorea</taxon>
        <taxon>Rhabditida</taxon>
        <taxon>Tylenchina</taxon>
        <taxon>Cephalobomorpha</taxon>
        <taxon>Cephaloboidea</taxon>
        <taxon>Cephalobidae</taxon>
        <taxon>Acrobeloides</taxon>
    </lineage>
</organism>
<proteinExistence type="predicted"/>
<sequence>MILAGSLLIFCLVTSSTFQTAVASESEFDSRSVERINIIGGSLLIYKKKPRLKETTTRGPTTTTQGPQTTTTTTQGPVTNYTDYCRSKCPISSIKFRQGKTLLSTPLHTQSFQSSGACKLLARCYRLTPNNTNIPPLTLTLNNNTVSVGGISWGLLNCNPDLGYWQYYNDNFTEVGCVERLFYFYNPQAYIPPDVLPPVPANPTCQQCSDSQLVLSADNGTANQNTYGWLYPVYSVYNNLTDGCLTLRAQCEGSSLEWNTRYNPPQWMSVFGPQSAQLLFNYGTVQVPAENGVTYVDLKCKNGQWIYNNGGVDTQVNQIKCRFFNATSTSG</sequence>
<dbReference type="WBParaSite" id="ACRNAN_scaffold10224.g28369.t1">
    <property type="protein sequence ID" value="ACRNAN_scaffold10224.g28369.t1"/>
    <property type="gene ID" value="ACRNAN_scaffold10224.g28369"/>
</dbReference>
<evidence type="ECO:0000256" key="2">
    <source>
        <dbReference type="SAM" id="SignalP"/>
    </source>
</evidence>